<gene>
    <name evidence="1" type="ORF">GCM10009838_24220</name>
</gene>
<dbReference type="EMBL" id="BAAAQM010000011">
    <property type="protein sequence ID" value="GAA1965788.1"/>
    <property type="molecule type" value="Genomic_DNA"/>
</dbReference>
<accession>A0ABP5CLL3</accession>
<dbReference type="Proteomes" id="UP001499854">
    <property type="component" value="Unassembled WGS sequence"/>
</dbReference>
<protein>
    <submittedName>
        <fullName evidence="1">Uncharacterized protein</fullName>
    </submittedName>
</protein>
<proteinExistence type="predicted"/>
<organism evidence="1 2">
    <name type="scientific">Catenulispora subtropica</name>
    <dbReference type="NCBI Taxonomy" id="450798"/>
    <lineage>
        <taxon>Bacteria</taxon>
        <taxon>Bacillati</taxon>
        <taxon>Actinomycetota</taxon>
        <taxon>Actinomycetes</taxon>
        <taxon>Catenulisporales</taxon>
        <taxon>Catenulisporaceae</taxon>
        <taxon>Catenulispora</taxon>
    </lineage>
</organism>
<comment type="caution">
    <text evidence="1">The sequence shown here is derived from an EMBL/GenBank/DDBJ whole genome shotgun (WGS) entry which is preliminary data.</text>
</comment>
<sequence>MADLTGTRRTGLLRPAASRLVARKMLGASAGENPTEAHVRRLPPSVRAQCSNASNNAADQLKPREFIAAPSVGL</sequence>
<name>A0ABP5CLL3_9ACTN</name>
<reference evidence="2" key="1">
    <citation type="journal article" date="2019" name="Int. J. Syst. Evol. Microbiol.">
        <title>The Global Catalogue of Microorganisms (GCM) 10K type strain sequencing project: providing services to taxonomists for standard genome sequencing and annotation.</title>
        <authorList>
            <consortium name="The Broad Institute Genomics Platform"/>
            <consortium name="The Broad Institute Genome Sequencing Center for Infectious Disease"/>
            <person name="Wu L."/>
            <person name="Ma J."/>
        </authorList>
    </citation>
    <scope>NUCLEOTIDE SEQUENCE [LARGE SCALE GENOMIC DNA]</scope>
    <source>
        <strain evidence="2">JCM 16013</strain>
    </source>
</reference>
<evidence type="ECO:0000313" key="2">
    <source>
        <dbReference type="Proteomes" id="UP001499854"/>
    </source>
</evidence>
<evidence type="ECO:0000313" key="1">
    <source>
        <dbReference type="EMBL" id="GAA1965788.1"/>
    </source>
</evidence>
<keyword evidence="2" id="KW-1185">Reference proteome</keyword>